<dbReference type="Proteomes" id="UP001486565">
    <property type="component" value="Chromosome"/>
</dbReference>
<proteinExistence type="predicted"/>
<reference evidence="2 3" key="1">
    <citation type="submission" date="2023-03" db="EMBL/GenBank/DDBJ databases">
        <title>Novel Species.</title>
        <authorList>
            <person name="Ma S."/>
        </authorList>
    </citation>
    <scope>NUCLEOTIDE SEQUENCE [LARGE SCALE GENOMIC DNA]</scope>
    <source>
        <strain evidence="2 3">LIND6LT2</strain>
    </source>
</reference>
<evidence type="ECO:0000313" key="3">
    <source>
        <dbReference type="Proteomes" id="UP001486565"/>
    </source>
</evidence>
<dbReference type="EMBL" id="CP121687">
    <property type="protein sequence ID" value="WZL69866.1"/>
    <property type="molecule type" value="Genomic_DNA"/>
</dbReference>
<protein>
    <submittedName>
        <fullName evidence="2">KTSC domain-containing protein</fullName>
    </submittedName>
</protein>
<gene>
    <name evidence="2" type="ORF">QBE51_13995</name>
</gene>
<dbReference type="RefSeq" id="WP_341876854.1">
    <property type="nucleotide sequence ID" value="NZ_CP121687.1"/>
</dbReference>
<feature type="domain" description="KTSC" evidence="1">
    <location>
        <begin position="7"/>
        <end position="58"/>
    </location>
</feature>
<evidence type="ECO:0000313" key="2">
    <source>
        <dbReference type="EMBL" id="WZL69866.1"/>
    </source>
</evidence>
<name>A0ABZ2Y5F7_9FIRM</name>
<sequence length="68" mass="7805">MERTDVNSEKIKSIGYDASTQLLEVELTSGHIYQVTNVPDIVYQGLLYSTSKDDYFSSMFGIDDYLLW</sequence>
<accession>A0ABZ2Y5F7</accession>
<dbReference type="Pfam" id="PF13619">
    <property type="entry name" value="KTSC"/>
    <property type="match status" value="1"/>
</dbReference>
<organism evidence="2 3">
    <name type="scientific">Defluviitalea saccharophila</name>
    <dbReference type="NCBI Taxonomy" id="879970"/>
    <lineage>
        <taxon>Bacteria</taxon>
        <taxon>Bacillati</taxon>
        <taxon>Bacillota</taxon>
        <taxon>Clostridia</taxon>
        <taxon>Lachnospirales</taxon>
        <taxon>Defluviitaleaceae</taxon>
        <taxon>Defluviitalea</taxon>
    </lineage>
</organism>
<keyword evidence="3" id="KW-1185">Reference proteome</keyword>
<dbReference type="InterPro" id="IPR025309">
    <property type="entry name" value="KTSC_dom"/>
</dbReference>
<evidence type="ECO:0000259" key="1">
    <source>
        <dbReference type="Pfam" id="PF13619"/>
    </source>
</evidence>